<comment type="caution">
    <text evidence="2">The sequence shown here is derived from an EMBL/GenBank/DDBJ whole genome shotgun (WGS) entry which is preliminary data.</text>
</comment>
<evidence type="ECO:0000256" key="1">
    <source>
        <dbReference type="SAM" id="Phobius"/>
    </source>
</evidence>
<accession>A0A428ZKM0</accession>
<sequence>MFDFTATKLFPSRPPRTMMCLGLGSPGARRRFGAAMLSRHERQVLREIEQFVTEKDPDFAAMLCGGPTRPPRHSRRYQVVAVAAIAGLCTVLLGVLLAEAILMIGGACMALSAWLRVLVLRWADEN</sequence>
<organism evidence="2 3">
    <name type="scientific">Kibdelosporangium aridum</name>
    <dbReference type="NCBI Taxonomy" id="2030"/>
    <lineage>
        <taxon>Bacteria</taxon>
        <taxon>Bacillati</taxon>
        <taxon>Actinomycetota</taxon>
        <taxon>Actinomycetes</taxon>
        <taxon>Pseudonocardiales</taxon>
        <taxon>Pseudonocardiaceae</taxon>
        <taxon>Kibdelosporangium</taxon>
    </lineage>
</organism>
<dbReference type="Proteomes" id="UP000287547">
    <property type="component" value="Unassembled WGS sequence"/>
</dbReference>
<feature type="transmembrane region" description="Helical" evidence="1">
    <location>
        <begin position="104"/>
        <end position="123"/>
    </location>
</feature>
<dbReference type="OrthoDB" id="3627209at2"/>
<evidence type="ECO:0000313" key="3">
    <source>
        <dbReference type="Proteomes" id="UP000287547"/>
    </source>
</evidence>
<proteinExistence type="predicted"/>
<name>A0A428ZKM0_KIBAR</name>
<feature type="transmembrane region" description="Helical" evidence="1">
    <location>
        <begin position="79"/>
        <end position="98"/>
    </location>
</feature>
<dbReference type="AlphaFoldDB" id="A0A428ZKM0"/>
<dbReference type="InterPro" id="IPR021401">
    <property type="entry name" value="DUF3040"/>
</dbReference>
<evidence type="ECO:0000313" key="2">
    <source>
        <dbReference type="EMBL" id="RSM88615.1"/>
    </source>
</evidence>
<dbReference type="Pfam" id="PF11239">
    <property type="entry name" value="DUF3040"/>
    <property type="match status" value="1"/>
</dbReference>
<keyword evidence="1" id="KW-1133">Transmembrane helix</keyword>
<keyword evidence="1" id="KW-0812">Transmembrane</keyword>
<dbReference type="EMBL" id="QHKI01000004">
    <property type="protein sequence ID" value="RSM88615.1"/>
    <property type="molecule type" value="Genomic_DNA"/>
</dbReference>
<reference evidence="2 3" key="1">
    <citation type="submission" date="2018-05" db="EMBL/GenBank/DDBJ databases">
        <title>Evolution of GPA BGCs.</title>
        <authorList>
            <person name="Waglechner N."/>
            <person name="Wright G.D."/>
        </authorList>
    </citation>
    <scope>NUCLEOTIDE SEQUENCE [LARGE SCALE GENOMIC DNA]</scope>
    <source>
        <strain evidence="2 3">A82846</strain>
    </source>
</reference>
<gene>
    <name evidence="2" type="ORF">DMH04_08255</name>
</gene>
<protein>
    <submittedName>
        <fullName evidence="2">DUF3040 domain-containing protein</fullName>
    </submittedName>
</protein>
<keyword evidence="1" id="KW-0472">Membrane</keyword>